<keyword evidence="1" id="KW-0175">Coiled coil</keyword>
<dbReference type="AlphaFoldDB" id="A0A2R5GIU1"/>
<dbReference type="Pfam" id="PF00612">
    <property type="entry name" value="IQ"/>
    <property type="match status" value="3"/>
</dbReference>
<organism evidence="3 4">
    <name type="scientific">Hondaea fermentalgiana</name>
    <dbReference type="NCBI Taxonomy" id="2315210"/>
    <lineage>
        <taxon>Eukaryota</taxon>
        <taxon>Sar</taxon>
        <taxon>Stramenopiles</taxon>
        <taxon>Bigyra</taxon>
        <taxon>Labyrinthulomycetes</taxon>
        <taxon>Thraustochytrida</taxon>
        <taxon>Thraustochytriidae</taxon>
        <taxon>Hondaea</taxon>
    </lineage>
</organism>
<name>A0A2R5GIU1_9STRA</name>
<dbReference type="Proteomes" id="UP000241890">
    <property type="component" value="Unassembled WGS sequence"/>
</dbReference>
<evidence type="ECO:0000313" key="4">
    <source>
        <dbReference type="Proteomes" id="UP000241890"/>
    </source>
</evidence>
<accession>A0A2R5GIU1</accession>
<comment type="caution">
    <text evidence="3">The sequence shown here is derived from an EMBL/GenBank/DDBJ whole genome shotgun (WGS) entry which is preliminary data.</text>
</comment>
<feature type="region of interest" description="Disordered" evidence="2">
    <location>
        <begin position="128"/>
        <end position="181"/>
    </location>
</feature>
<feature type="compositionally biased region" description="Basic and acidic residues" evidence="2">
    <location>
        <begin position="707"/>
        <end position="731"/>
    </location>
</feature>
<feature type="compositionally biased region" description="Basic and acidic residues" evidence="2">
    <location>
        <begin position="1057"/>
        <end position="1069"/>
    </location>
</feature>
<feature type="region of interest" description="Disordered" evidence="2">
    <location>
        <begin position="1049"/>
        <end position="1084"/>
    </location>
</feature>
<feature type="region of interest" description="Disordered" evidence="2">
    <location>
        <begin position="590"/>
        <end position="623"/>
    </location>
</feature>
<dbReference type="InterPro" id="IPR000048">
    <property type="entry name" value="IQ_motif_EF-hand-BS"/>
</dbReference>
<keyword evidence="4" id="KW-1185">Reference proteome</keyword>
<dbReference type="PROSITE" id="PS50096">
    <property type="entry name" value="IQ"/>
    <property type="match status" value="3"/>
</dbReference>
<proteinExistence type="predicted"/>
<evidence type="ECO:0000313" key="3">
    <source>
        <dbReference type="EMBL" id="GBG30810.1"/>
    </source>
</evidence>
<dbReference type="InParanoid" id="A0A2R5GIU1"/>
<feature type="region of interest" description="Disordered" evidence="2">
    <location>
        <begin position="237"/>
        <end position="256"/>
    </location>
</feature>
<gene>
    <name evidence="3" type="ORF">FCC1311_070302</name>
</gene>
<reference evidence="3 4" key="1">
    <citation type="submission" date="2017-12" db="EMBL/GenBank/DDBJ databases">
        <title>Sequencing, de novo assembly and annotation of complete genome of a new Thraustochytrid species, strain FCC1311.</title>
        <authorList>
            <person name="Sedici K."/>
            <person name="Godart F."/>
            <person name="Aiese Cigliano R."/>
            <person name="Sanseverino W."/>
            <person name="Barakat M."/>
            <person name="Ortet P."/>
            <person name="Marechal E."/>
            <person name="Cagnac O."/>
            <person name="Amato A."/>
        </authorList>
    </citation>
    <scope>NUCLEOTIDE SEQUENCE [LARGE SCALE GENOMIC DNA]</scope>
</reference>
<feature type="compositionally biased region" description="Polar residues" evidence="2">
    <location>
        <begin position="732"/>
        <end position="746"/>
    </location>
</feature>
<sequence>MLDNSYENQHERKLSNADRITMLRRAKMRRARELDKESLELQRVAELDEIIRKGRQAAAEAIQRAERQIVPALLDASKTSVMLTKGPSLHAGTYRNVSEVQDYLNSFRSDFGNDEMDDLQPPAFLFSQEDARNVPAQDDSDLDDTGESQGGIFGLTQAMASPGSGPAVPSTQGLGHFAGGDELAQASNDSRLEIAREGQQHTQSLDASKAPAYSNQGKSYRKFRRLEMERVHKPSAVARGPAATAPDTRVPRIGRTPHLPENTKLIAIEFDILKEISVREELVNISRKCFVRLVDTVEILRDLRLKIDEMRFTRRQIPPAIDANAGKKNDSPKLDPRMVKRQLIATLVAQKQRLIEMQTELRGELVRLRASTSKVASAIQQWRKAVRAEENRLELDASFPIFDWFGVNYLVKMQTDMSFLDGKTDPRVERDEHGKSLTARRGVKQKMTRASLKQDSCVSLKALEDKSKSSSRQLQYTASIAFETPAHTLVGKWIGFAPEGNPLLLPPKGHDPLADLERWTKLEDERQVAQRQADMRKQIFFGLQTGKTALEIFEAVSGDSRHAPASEQSRGAVMTSFRAGAGRRGLTIVIHRSPSDSTQDDVDKSRPLSARGYHDPERPRFSGLGRFLVSPRFQLDHADDDDDDDDDVDDEASAFSAIASEIVKESAAIEEWKLEKAREQQRKLQAYDPVANTVARGGRDEALDRYLAKQAEPEDRESLRKRAEDTSERETSQPTVQGGTLTTDTIASDAKTKTRSELGSVDLEEQHLLRTRGFTRNPEVRRAISRIDTSAVEANRAERMRLERELSHLGPARPSMTPEQAQARKELELKLSILRSGVSSKVFNRRLLDLDESEVRAAAQAQAQAERAATRVQSIARMHLGRKSYLDLLDDEKYLQKLSQEEMMERSVEDVAATMIQMHFRGFFCRKECQLREATRLMNEEAERKAREETMQEELERRKVEEIRERGRQRRLELAQAKEARAKQDALDAAEKAQAARTISRSIKLHVDHSRQKQLALRKLQETRQDKAAIVIQAQTRGLLVRLHAATLHARERQRRRGEEARRHAREEYAQLYASTPRDENDQK</sequence>
<dbReference type="EMBL" id="BEYU01000084">
    <property type="protein sequence ID" value="GBG30810.1"/>
    <property type="molecule type" value="Genomic_DNA"/>
</dbReference>
<dbReference type="Gene3D" id="1.20.5.190">
    <property type="match status" value="1"/>
</dbReference>
<evidence type="ECO:0000256" key="1">
    <source>
        <dbReference type="SAM" id="Coils"/>
    </source>
</evidence>
<feature type="region of interest" description="Disordered" evidence="2">
    <location>
        <begin position="196"/>
        <end position="218"/>
    </location>
</feature>
<feature type="coiled-coil region" evidence="1">
    <location>
        <begin position="932"/>
        <end position="965"/>
    </location>
</feature>
<evidence type="ECO:0000256" key="2">
    <source>
        <dbReference type="SAM" id="MobiDB-lite"/>
    </source>
</evidence>
<feature type="compositionally biased region" description="Basic and acidic residues" evidence="2">
    <location>
        <begin position="601"/>
        <end position="620"/>
    </location>
</feature>
<protein>
    <submittedName>
        <fullName evidence="3">Uncharacterized protein</fullName>
    </submittedName>
</protein>
<feature type="region of interest" description="Disordered" evidence="2">
    <location>
        <begin position="707"/>
        <end position="755"/>
    </location>
</feature>
<dbReference type="SMART" id="SM00015">
    <property type="entry name" value="IQ"/>
    <property type="match status" value="3"/>
</dbReference>